<gene>
    <name evidence="1" type="ORF">EYF80_044803</name>
</gene>
<dbReference type="Proteomes" id="UP000314294">
    <property type="component" value="Unassembled WGS sequence"/>
</dbReference>
<proteinExistence type="predicted"/>
<dbReference type="AlphaFoldDB" id="A0A4Z2FUU1"/>
<dbReference type="EMBL" id="SRLO01000873">
    <property type="protein sequence ID" value="TNN44998.1"/>
    <property type="molecule type" value="Genomic_DNA"/>
</dbReference>
<organism evidence="1 2">
    <name type="scientific">Liparis tanakae</name>
    <name type="common">Tanaka's snailfish</name>
    <dbReference type="NCBI Taxonomy" id="230148"/>
    <lineage>
        <taxon>Eukaryota</taxon>
        <taxon>Metazoa</taxon>
        <taxon>Chordata</taxon>
        <taxon>Craniata</taxon>
        <taxon>Vertebrata</taxon>
        <taxon>Euteleostomi</taxon>
        <taxon>Actinopterygii</taxon>
        <taxon>Neopterygii</taxon>
        <taxon>Teleostei</taxon>
        <taxon>Neoteleostei</taxon>
        <taxon>Acanthomorphata</taxon>
        <taxon>Eupercaria</taxon>
        <taxon>Perciformes</taxon>
        <taxon>Cottioidei</taxon>
        <taxon>Cottales</taxon>
        <taxon>Liparidae</taxon>
        <taxon>Liparis</taxon>
    </lineage>
</organism>
<accession>A0A4Z2FUU1</accession>
<sequence>MAPRPRSVFLPRMPRSSPLRAAISGLINCESCSLETLNHSFSVLSRAAGLAALTRVPPCLPNAGDGGVEVGGGGGVGGDGGGVGVGVEAAHLDSEMPVI</sequence>
<evidence type="ECO:0000313" key="1">
    <source>
        <dbReference type="EMBL" id="TNN44998.1"/>
    </source>
</evidence>
<name>A0A4Z2FUU1_9TELE</name>
<reference evidence="1 2" key="1">
    <citation type="submission" date="2019-03" db="EMBL/GenBank/DDBJ databases">
        <title>First draft genome of Liparis tanakae, snailfish: a comprehensive survey of snailfish specific genes.</title>
        <authorList>
            <person name="Kim W."/>
            <person name="Song I."/>
            <person name="Jeong J.-H."/>
            <person name="Kim D."/>
            <person name="Kim S."/>
            <person name="Ryu S."/>
            <person name="Song J.Y."/>
            <person name="Lee S.K."/>
        </authorList>
    </citation>
    <scope>NUCLEOTIDE SEQUENCE [LARGE SCALE GENOMIC DNA]</scope>
    <source>
        <tissue evidence="1">Muscle</tissue>
    </source>
</reference>
<evidence type="ECO:0000313" key="2">
    <source>
        <dbReference type="Proteomes" id="UP000314294"/>
    </source>
</evidence>
<comment type="caution">
    <text evidence="1">The sequence shown here is derived from an EMBL/GenBank/DDBJ whole genome shotgun (WGS) entry which is preliminary data.</text>
</comment>
<keyword evidence="2" id="KW-1185">Reference proteome</keyword>
<protein>
    <submittedName>
        <fullName evidence="1">Uncharacterized protein</fullName>
    </submittedName>
</protein>